<name>A0A0K9PM59_ZOSMR</name>
<accession>A0A0K9PM59</accession>
<gene>
    <name evidence="2" type="ORF">ZOSMA_1G00990</name>
</gene>
<proteinExistence type="predicted"/>
<dbReference type="STRING" id="29655.A0A0K9PM59"/>
<reference evidence="3" key="1">
    <citation type="journal article" date="2016" name="Nature">
        <title>The genome of the seagrass Zostera marina reveals angiosperm adaptation to the sea.</title>
        <authorList>
            <person name="Olsen J.L."/>
            <person name="Rouze P."/>
            <person name="Verhelst B."/>
            <person name="Lin Y.-C."/>
            <person name="Bayer T."/>
            <person name="Collen J."/>
            <person name="Dattolo E."/>
            <person name="De Paoli E."/>
            <person name="Dittami S."/>
            <person name="Maumus F."/>
            <person name="Michel G."/>
            <person name="Kersting A."/>
            <person name="Lauritano C."/>
            <person name="Lohaus R."/>
            <person name="Toepel M."/>
            <person name="Tonon T."/>
            <person name="Vanneste K."/>
            <person name="Amirebrahimi M."/>
            <person name="Brakel J."/>
            <person name="Bostroem C."/>
            <person name="Chovatia M."/>
            <person name="Grimwood J."/>
            <person name="Jenkins J.W."/>
            <person name="Jueterbock A."/>
            <person name="Mraz A."/>
            <person name="Stam W.T."/>
            <person name="Tice H."/>
            <person name="Bornberg-Bauer E."/>
            <person name="Green P.J."/>
            <person name="Pearson G.A."/>
            <person name="Procaccini G."/>
            <person name="Duarte C.M."/>
            <person name="Schmutz J."/>
            <person name="Reusch T.B.H."/>
            <person name="Van de Peer Y."/>
        </authorList>
    </citation>
    <scope>NUCLEOTIDE SEQUENCE [LARGE SCALE GENOMIC DNA]</scope>
    <source>
        <strain evidence="3">cv. Finnish</strain>
    </source>
</reference>
<evidence type="ECO:0008006" key="4">
    <source>
        <dbReference type="Google" id="ProtNLM"/>
    </source>
</evidence>
<protein>
    <recommendedName>
        <fullName evidence="4">Small-subunit processome Utp12 domain-containing protein</fullName>
    </recommendedName>
</protein>
<keyword evidence="3" id="KW-1185">Reference proteome</keyword>
<organism evidence="2 3">
    <name type="scientific">Zostera marina</name>
    <name type="common">Eelgrass</name>
    <dbReference type="NCBI Taxonomy" id="29655"/>
    <lineage>
        <taxon>Eukaryota</taxon>
        <taxon>Viridiplantae</taxon>
        <taxon>Streptophyta</taxon>
        <taxon>Embryophyta</taxon>
        <taxon>Tracheophyta</taxon>
        <taxon>Spermatophyta</taxon>
        <taxon>Magnoliopsida</taxon>
        <taxon>Liliopsida</taxon>
        <taxon>Zosteraceae</taxon>
        <taxon>Zostera</taxon>
    </lineage>
</organism>
<dbReference type="PANTHER" id="PTHR45290:SF1">
    <property type="entry name" value="OS03G0300300 PROTEIN"/>
    <property type="match status" value="1"/>
</dbReference>
<dbReference type="OrthoDB" id="30195at2759"/>
<evidence type="ECO:0000313" key="2">
    <source>
        <dbReference type="EMBL" id="KMZ70128.1"/>
    </source>
</evidence>
<evidence type="ECO:0000313" key="3">
    <source>
        <dbReference type="Proteomes" id="UP000036987"/>
    </source>
</evidence>
<sequence>MILNKKGTKKRKHSKSHIVADLDHELTDVKESNQTQSLGKVHEIFEEQYVSINLEEKLKSAGILAREDFISSEYCVQVLFTANFDPTIFKNASSLVSTNAPQINKNRETLLSLFHGDAFRLFVGLVIMWKMRSVSEEKVVPWICHILTHHNYSIMSQKASKQILEGLHKMTRFKSLSVGSLSRLSGSLQLITAQIAKAGGDKDADNILPSEPLNESDNDEDVYAVLYNEEEELSKSSGDDE</sequence>
<dbReference type="Proteomes" id="UP000036987">
    <property type="component" value="Unassembled WGS sequence"/>
</dbReference>
<dbReference type="EMBL" id="LFYR01000729">
    <property type="protein sequence ID" value="KMZ70128.1"/>
    <property type="molecule type" value="Genomic_DNA"/>
</dbReference>
<comment type="caution">
    <text evidence="2">The sequence shown here is derived from an EMBL/GenBank/DDBJ whole genome shotgun (WGS) entry which is preliminary data.</text>
</comment>
<evidence type="ECO:0000256" key="1">
    <source>
        <dbReference type="SAM" id="MobiDB-lite"/>
    </source>
</evidence>
<dbReference type="AlphaFoldDB" id="A0A0K9PM59"/>
<dbReference type="PANTHER" id="PTHR45290">
    <property type="entry name" value="OS03G0300300 PROTEIN"/>
    <property type="match status" value="1"/>
</dbReference>
<feature type="region of interest" description="Disordered" evidence="1">
    <location>
        <begin position="201"/>
        <end position="221"/>
    </location>
</feature>